<comment type="caution">
    <text evidence="1">The sequence shown here is derived from an EMBL/GenBank/DDBJ whole genome shotgun (WGS) entry which is preliminary data.</text>
</comment>
<organism evidence="1 2">
    <name type="scientific">Actinidia rufa</name>
    <dbReference type="NCBI Taxonomy" id="165716"/>
    <lineage>
        <taxon>Eukaryota</taxon>
        <taxon>Viridiplantae</taxon>
        <taxon>Streptophyta</taxon>
        <taxon>Embryophyta</taxon>
        <taxon>Tracheophyta</taxon>
        <taxon>Spermatophyta</taxon>
        <taxon>Magnoliopsida</taxon>
        <taxon>eudicotyledons</taxon>
        <taxon>Gunneridae</taxon>
        <taxon>Pentapetalae</taxon>
        <taxon>asterids</taxon>
        <taxon>Ericales</taxon>
        <taxon>Actinidiaceae</taxon>
        <taxon>Actinidia</taxon>
    </lineage>
</organism>
<reference evidence="2" key="1">
    <citation type="submission" date="2019-07" db="EMBL/GenBank/DDBJ databases">
        <title>De Novo Assembly of kiwifruit Actinidia rufa.</title>
        <authorList>
            <person name="Sugita-Konishi S."/>
            <person name="Sato K."/>
            <person name="Mori E."/>
            <person name="Abe Y."/>
            <person name="Kisaki G."/>
            <person name="Hamano K."/>
            <person name="Suezawa K."/>
            <person name="Otani M."/>
            <person name="Fukuda T."/>
            <person name="Manabe T."/>
            <person name="Gomi K."/>
            <person name="Tabuchi M."/>
            <person name="Akimitsu K."/>
            <person name="Kataoka I."/>
        </authorList>
    </citation>
    <scope>NUCLEOTIDE SEQUENCE [LARGE SCALE GENOMIC DNA]</scope>
    <source>
        <strain evidence="2">cv. Fuchu</strain>
    </source>
</reference>
<evidence type="ECO:0000313" key="2">
    <source>
        <dbReference type="Proteomes" id="UP000585474"/>
    </source>
</evidence>
<dbReference type="AlphaFoldDB" id="A0A7J0DAU8"/>
<dbReference type="OrthoDB" id="1592664at2759"/>
<proteinExistence type="predicted"/>
<dbReference type="InterPro" id="IPR023393">
    <property type="entry name" value="START-like_dom_sf"/>
</dbReference>
<dbReference type="Proteomes" id="UP000585474">
    <property type="component" value="Unassembled WGS sequence"/>
</dbReference>
<dbReference type="PANTHER" id="PTHR33789">
    <property type="entry name" value="LACHRYMATORY-FACTOR SYNTHASE"/>
    <property type="match status" value="1"/>
</dbReference>
<gene>
    <name evidence="1" type="ORF">Acr_00g0016290</name>
</gene>
<keyword evidence="2" id="KW-1185">Reference proteome</keyword>
<dbReference type="InterPro" id="IPR053249">
    <property type="entry name" value="LFS"/>
</dbReference>
<dbReference type="Gene3D" id="3.30.530.20">
    <property type="match status" value="1"/>
</dbReference>
<protein>
    <submittedName>
        <fullName evidence="1">Uncharacterized protein</fullName>
    </submittedName>
</protein>
<dbReference type="EMBL" id="BJWL01000139">
    <property type="protein sequence ID" value="GFS31225.1"/>
    <property type="molecule type" value="Genomic_DNA"/>
</dbReference>
<evidence type="ECO:0000313" key="1">
    <source>
        <dbReference type="EMBL" id="GFS31225.1"/>
    </source>
</evidence>
<sequence>MAEATPARWTGTLTAKSGGLFPRTSVYGHPGLVRFCSTHTTTKSPSGEEVITIQWFQEKLLAMDTAHRCFTYQILENNVGITYCKSTVKRTDNGFVIIEIEKPDSTDYSRLGCPLWKLLLRRRRVSVDPDQLPLQVLQRLKVEDEEWQLPTIAEEGTEIIEKGTEERESGNTSRLRRKPGWMEDYVL</sequence>
<dbReference type="PANTHER" id="PTHR33789:SF11">
    <property type="entry name" value="OS05G0202300 PROTEIN"/>
    <property type="match status" value="1"/>
</dbReference>
<accession>A0A7J0DAU8</accession>
<name>A0A7J0DAU8_9ERIC</name>